<feature type="transmembrane region" description="Helical" evidence="1">
    <location>
        <begin position="12"/>
        <end position="32"/>
    </location>
</feature>
<protein>
    <submittedName>
        <fullName evidence="2">Putative secreted protein</fullName>
    </submittedName>
</protein>
<reference evidence="2" key="1">
    <citation type="submission" date="2018-01" db="EMBL/GenBank/DDBJ databases">
        <title>An insight into the sialome of Amazonian anophelines.</title>
        <authorList>
            <person name="Ribeiro J.M."/>
            <person name="Scarpassa V."/>
            <person name="Calvo E."/>
        </authorList>
    </citation>
    <scope>NUCLEOTIDE SEQUENCE</scope>
</reference>
<keyword evidence="1" id="KW-0472">Membrane</keyword>
<keyword evidence="1" id="KW-1133">Transmembrane helix</keyword>
<dbReference type="EMBL" id="GGFL01007963">
    <property type="protein sequence ID" value="MBW72141.1"/>
    <property type="molecule type" value="Transcribed_RNA"/>
</dbReference>
<accession>A0A2M4D3R4</accession>
<evidence type="ECO:0000256" key="1">
    <source>
        <dbReference type="SAM" id="Phobius"/>
    </source>
</evidence>
<proteinExistence type="predicted"/>
<keyword evidence="1" id="KW-0812">Transmembrane</keyword>
<dbReference type="AlphaFoldDB" id="A0A2M4D3R4"/>
<evidence type="ECO:0000313" key="2">
    <source>
        <dbReference type="EMBL" id="MBW72141.1"/>
    </source>
</evidence>
<sequence>MPKLRRKYFRSSLMRVLMYWICPMTIWNWAFAQMRKLNTKSRCSTCSSSTCPVGISFCSDSIRSCTAISTFTSNNRS</sequence>
<organism evidence="2">
    <name type="scientific">Anopheles darlingi</name>
    <name type="common">Mosquito</name>
    <dbReference type="NCBI Taxonomy" id="43151"/>
    <lineage>
        <taxon>Eukaryota</taxon>
        <taxon>Metazoa</taxon>
        <taxon>Ecdysozoa</taxon>
        <taxon>Arthropoda</taxon>
        <taxon>Hexapoda</taxon>
        <taxon>Insecta</taxon>
        <taxon>Pterygota</taxon>
        <taxon>Neoptera</taxon>
        <taxon>Endopterygota</taxon>
        <taxon>Diptera</taxon>
        <taxon>Nematocera</taxon>
        <taxon>Culicoidea</taxon>
        <taxon>Culicidae</taxon>
        <taxon>Anophelinae</taxon>
        <taxon>Anopheles</taxon>
    </lineage>
</organism>
<name>A0A2M4D3R4_ANODA</name>